<dbReference type="InterPro" id="IPR006439">
    <property type="entry name" value="HAD-SF_hydro_IA"/>
</dbReference>
<dbReference type="Pfam" id="PF00702">
    <property type="entry name" value="Hydrolase"/>
    <property type="match status" value="1"/>
</dbReference>
<dbReference type="EMBL" id="JAUSTF010000003">
    <property type="protein sequence ID" value="MDQ0180555.1"/>
    <property type="molecule type" value="Genomic_DNA"/>
</dbReference>
<dbReference type="GO" id="GO:0008967">
    <property type="term" value="F:phosphoglycolate phosphatase activity"/>
    <property type="evidence" value="ECO:0007669"/>
    <property type="project" value="TreeGrafter"/>
</dbReference>
<dbReference type="RefSeq" id="WP_306961451.1">
    <property type="nucleotide sequence ID" value="NZ_JAUSRG010000005.1"/>
</dbReference>
<dbReference type="Proteomes" id="UP001242995">
    <property type="component" value="Unassembled WGS sequence"/>
</dbReference>
<reference evidence="1 3" key="1">
    <citation type="submission" date="2023-07" db="EMBL/GenBank/DDBJ databases">
        <title>Sorghum-associated microbial communities from plants grown in Nebraska, USA.</title>
        <authorList>
            <person name="Schachtman D."/>
        </authorList>
    </citation>
    <scope>NUCLEOTIDE SEQUENCE</scope>
    <source>
        <strain evidence="1">DS1006</strain>
        <strain evidence="2 3">DS1016</strain>
    </source>
</reference>
<evidence type="ECO:0000313" key="1">
    <source>
        <dbReference type="EMBL" id="MDP9905423.1"/>
    </source>
</evidence>
<dbReference type="SUPFAM" id="SSF56784">
    <property type="entry name" value="HAD-like"/>
    <property type="match status" value="1"/>
</dbReference>
<dbReference type="AlphaFoldDB" id="A0AAW8DCA9"/>
<accession>A0AAW8DCA9</accession>
<dbReference type="InterPro" id="IPR036412">
    <property type="entry name" value="HAD-like_sf"/>
</dbReference>
<evidence type="ECO:0000313" key="3">
    <source>
        <dbReference type="Proteomes" id="UP001230951"/>
    </source>
</evidence>
<protein>
    <submittedName>
        <fullName evidence="1">Phosphoglycolate phosphatase-like HAD superfamily hydrolase</fullName>
    </submittedName>
</protein>
<dbReference type="NCBIfam" id="TIGR01549">
    <property type="entry name" value="HAD-SF-IA-v1"/>
    <property type="match status" value="1"/>
</dbReference>
<dbReference type="Gene3D" id="3.40.50.1000">
    <property type="entry name" value="HAD superfamily/HAD-like"/>
    <property type="match status" value="1"/>
</dbReference>
<proteinExistence type="predicted"/>
<organism evidence="1 4">
    <name type="scientific">Arthrobacter bambusae</name>
    <dbReference type="NCBI Taxonomy" id="1338426"/>
    <lineage>
        <taxon>Bacteria</taxon>
        <taxon>Bacillati</taxon>
        <taxon>Actinomycetota</taxon>
        <taxon>Actinomycetes</taxon>
        <taxon>Micrococcales</taxon>
        <taxon>Micrococcaceae</taxon>
        <taxon>Arthrobacter</taxon>
    </lineage>
</organism>
<evidence type="ECO:0000313" key="4">
    <source>
        <dbReference type="Proteomes" id="UP001242995"/>
    </source>
</evidence>
<dbReference type="InterPro" id="IPR023214">
    <property type="entry name" value="HAD_sf"/>
</dbReference>
<dbReference type="PANTHER" id="PTHR43434">
    <property type="entry name" value="PHOSPHOGLYCOLATE PHOSPHATASE"/>
    <property type="match status" value="1"/>
</dbReference>
<dbReference type="PANTHER" id="PTHR43434:SF16">
    <property type="entry name" value="BLL8046 PROTEIN"/>
    <property type="match status" value="1"/>
</dbReference>
<keyword evidence="3" id="KW-1185">Reference proteome</keyword>
<comment type="caution">
    <text evidence="1">The sequence shown here is derived from an EMBL/GenBank/DDBJ whole genome shotgun (WGS) entry which is preliminary data.</text>
</comment>
<dbReference type="Gene3D" id="1.10.150.240">
    <property type="entry name" value="Putative phosphatase, domain 2"/>
    <property type="match status" value="1"/>
</dbReference>
<name>A0AAW8DCA9_9MICC</name>
<evidence type="ECO:0000313" key="2">
    <source>
        <dbReference type="EMBL" id="MDQ0180555.1"/>
    </source>
</evidence>
<sequence>MNDQSKSAKDVGVLFDVDGTLVDSTYFHTLAWWQAFRQQELDVPMALIHRHIGMGGDKLLERLLPEDSDRDFRATVERAHGSIFSTFWPAIRPFDSARALLQSCAESGLAVALASSAREQDLRVLRSILDAEPWIDCATSSADATESKPSPDILLAALEKLHLNAADVAFVGDSVWDVKAAARLGIETIGLTCGGISAAELFEAGAVEVYSGPRALLHRLDASSIGILAHRNDSEELTSGAAPGTPTDDASR</sequence>
<dbReference type="SFLD" id="SFLDG01129">
    <property type="entry name" value="C1.5:_HAD__Beta-PGM__Phosphata"/>
    <property type="match status" value="1"/>
</dbReference>
<dbReference type="EMBL" id="JAUSRG010000005">
    <property type="protein sequence ID" value="MDP9905423.1"/>
    <property type="molecule type" value="Genomic_DNA"/>
</dbReference>
<dbReference type="GO" id="GO:0006281">
    <property type="term" value="P:DNA repair"/>
    <property type="evidence" value="ECO:0007669"/>
    <property type="project" value="TreeGrafter"/>
</dbReference>
<dbReference type="NCBIfam" id="TIGR01509">
    <property type="entry name" value="HAD-SF-IA-v3"/>
    <property type="match status" value="1"/>
</dbReference>
<dbReference type="InterPro" id="IPR050155">
    <property type="entry name" value="HAD-like_hydrolase_sf"/>
</dbReference>
<gene>
    <name evidence="1" type="ORF">J2S90_002389</name>
    <name evidence="2" type="ORF">J2S93_001977</name>
</gene>
<dbReference type="Proteomes" id="UP001230951">
    <property type="component" value="Unassembled WGS sequence"/>
</dbReference>
<keyword evidence="1" id="KW-0378">Hydrolase</keyword>
<dbReference type="GO" id="GO:0005829">
    <property type="term" value="C:cytosol"/>
    <property type="evidence" value="ECO:0007669"/>
    <property type="project" value="TreeGrafter"/>
</dbReference>
<dbReference type="InterPro" id="IPR023198">
    <property type="entry name" value="PGP-like_dom2"/>
</dbReference>
<dbReference type="SFLD" id="SFLDS00003">
    <property type="entry name" value="Haloacid_Dehalogenase"/>
    <property type="match status" value="1"/>
</dbReference>